<dbReference type="OrthoDB" id="1853779at2"/>
<dbReference type="Gene3D" id="3.40.50.150">
    <property type="entry name" value="Vaccinia Virus protein VP39"/>
    <property type="match status" value="1"/>
</dbReference>
<dbReference type="AlphaFoldDB" id="B2IYJ9"/>
<organism evidence="2 3">
    <name type="scientific">Nostoc punctiforme (strain ATCC 29133 / PCC 73102)</name>
    <dbReference type="NCBI Taxonomy" id="63737"/>
    <lineage>
        <taxon>Bacteria</taxon>
        <taxon>Bacillati</taxon>
        <taxon>Cyanobacteriota</taxon>
        <taxon>Cyanophyceae</taxon>
        <taxon>Nostocales</taxon>
        <taxon>Nostocaceae</taxon>
        <taxon>Nostoc</taxon>
    </lineage>
</organism>
<dbReference type="DNASU" id="6250831"/>
<dbReference type="SUPFAM" id="SSF53335">
    <property type="entry name" value="S-adenosyl-L-methionine-dependent methyltransferases"/>
    <property type="match status" value="1"/>
</dbReference>
<dbReference type="Proteomes" id="UP000001191">
    <property type="component" value="Chromosome"/>
</dbReference>
<dbReference type="HOGENOM" id="CLU_102142_0_0_3"/>
<evidence type="ECO:0000259" key="1">
    <source>
        <dbReference type="Pfam" id="PF08241"/>
    </source>
</evidence>
<dbReference type="EnsemblBacteria" id="ACC80086">
    <property type="protein sequence ID" value="ACC80086"/>
    <property type="gene ID" value="Npun_F1378"/>
</dbReference>
<reference evidence="2 3" key="2">
    <citation type="journal article" date="2013" name="Plant Physiol.">
        <title>A Nostoc punctiforme Sugar Transporter Necessary to Establish a Cyanobacterium-Plant Symbiosis.</title>
        <authorList>
            <person name="Ekman M."/>
            <person name="Picossi S."/>
            <person name="Campbell E.L."/>
            <person name="Meeks J.C."/>
            <person name="Flores E."/>
        </authorList>
    </citation>
    <scope>NUCLEOTIDE SEQUENCE [LARGE SCALE GENOMIC DNA]</scope>
    <source>
        <strain evidence="3">ATCC 29133 / PCC 73102</strain>
    </source>
</reference>
<dbReference type="KEGG" id="npu:Npun_F1378"/>
<dbReference type="RefSeq" id="WP_012408107.1">
    <property type="nucleotide sequence ID" value="NC_010628.1"/>
</dbReference>
<protein>
    <submittedName>
        <fullName evidence="2">Methyltransferase type 11</fullName>
    </submittedName>
</protein>
<dbReference type="EMBL" id="CP001037">
    <property type="protein sequence ID" value="ACC80086.1"/>
    <property type="molecule type" value="Genomic_DNA"/>
</dbReference>
<name>B2IYJ9_NOSP7</name>
<keyword evidence="2" id="KW-0808">Transferase</keyword>
<evidence type="ECO:0000313" key="2">
    <source>
        <dbReference type="EMBL" id="ACC80086.1"/>
    </source>
</evidence>
<evidence type="ECO:0000313" key="3">
    <source>
        <dbReference type="Proteomes" id="UP000001191"/>
    </source>
</evidence>
<reference evidence="3" key="1">
    <citation type="submission" date="2008-04" db="EMBL/GenBank/DDBJ databases">
        <title>Complete sequence of chromosome of Nostoc punctiforme ATCC 29133.</title>
        <authorList>
            <consortium name="US DOE Joint Genome Institute"/>
            <person name="Copeland A."/>
            <person name="Lucas S."/>
            <person name="Lapidus A."/>
            <person name="Glavina del Rio T."/>
            <person name="Dalin E."/>
            <person name="Tice H."/>
            <person name="Pitluck S."/>
            <person name="Chain P."/>
            <person name="Malfatti S."/>
            <person name="Shin M."/>
            <person name="Vergez L."/>
            <person name="Schmutz J."/>
            <person name="Larimer F."/>
            <person name="Land M."/>
            <person name="Hauser L."/>
            <person name="Kyrpides N."/>
            <person name="Kim E."/>
            <person name="Meeks J.C."/>
            <person name="Elhai J."/>
            <person name="Campbell E.L."/>
            <person name="Thiel T."/>
            <person name="Longmire J."/>
            <person name="Potts M."/>
            <person name="Atlas R."/>
        </authorList>
    </citation>
    <scope>NUCLEOTIDE SEQUENCE [LARGE SCALE GENOMIC DNA]</scope>
    <source>
        <strain evidence="3">ATCC 29133 / PCC 73102</strain>
    </source>
</reference>
<gene>
    <name evidence="2" type="ordered locus">Npun_F1378</name>
</gene>
<sequence>MTSEIEAIRQRYHRRQQIPEAFLYDPLNPSRHMLYQEKRQALIRWINWANLAPVQDKRLLEIGCGNGNNLSLFMSLGFQPENLVGNELIEDYAVNARRLLPTGTQILVGDASTLNLEENSFDIVFQSTVFTSILDPKFQQKLANRMWSMVKPGGGILWYDFIFNNPKNPDVKGVTKRQIHQLFPNGDIKTWQLCLAPPISRQVTKIHPSLYNVFNLFPFLRTHVLCWITKP</sequence>
<dbReference type="eggNOG" id="COG0500">
    <property type="taxonomic scope" value="Bacteria"/>
</dbReference>
<dbReference type="InterPro" id="IPR029063">
    <property type="entry name" value="SAM-dependent_MTases_sf"/>
</dbReference>
<dbReference type="STRING" id="63737.Npun_F1378"/>
<accession>B2IYJ9</accession>
<keyword evidence="2" id="KW-0489">Methyltransferase</keyword>
<dbReference type="CDD" id="cd02440">
    <property type="entry name" value="AdoMet_MTases"/>
    <property type="match status" value="1"/>
</dbReference>
<proteinExistence type="predicted"/>
<dbReference type="InterPro" id="IPR013216">
    <property type="entry name" value="Methyltransf_11"/>
</dbReference>
<keyword evidence="3" id="KW-1185">Reference proteome</keyword>
<feature type="domain" description="Methyltransferase type 11" evidence="1">
    <location>
        <begin position="60"/>
        <end position="156"/>
    </location>
</feature>
<dbReference type="Pfam" id="PF08241">
    <property type="entry name" value="Methyltransf_11"/>
    <property type="match status" value="1"/>
</dbReference>
<dbReference type="GO" id="GO:0008757">
    <property type="term" value="F:S-adenosylmethionine-dependent methyltransferase activity"/>
    <property type="evidence" value="ECO:0007669"/>
    <property type="project" value="InterPro"/>
</dbReference>
<dbReference type="GO" id="GO:0032259">
    <property type="term" value="P:methylation"/>
    <property type="evidence" value="ECO:0007669"/>
    <property type="project" value="UniProtKB-KW"/>
</dbReference>